<reference evidence="1" key="1">
    <citation type="submission" date="2014-04" db="EMBL/GenBank/DDBJ databases">
        <title>In planta biocontrol of soil-borne Fusarium wilt of banana through a plant endophytic bacterium, Burkholderia cenocepacia 869T2.</title>
        <authorList>
            <person name="Ho Y.-N."/>
            <person name="Chiang H.-M."/>
            <person name="Chao C.-P."/>
            <person name="Su C.-C."/>
            <person name="Hsu H.-F."/>
            <person name="Guo C.-T."/>
            <person name="Hsieh J.-L."/>
            <person name="Huang C.-C."/>
        </authorList>
    </citation>
    <scope>NUCLEOTIDE SEQUENCE [LARGE SCALE GENOMIC DNA]</scope>
    <source>
        <strain evidence="1">869T2</strain>
    </source>
</reference>
<evidence type="ECO:0000313" key="1">
    <source>
        <dbReference type="EMBL" id="KEA58856.1"/>
    </source>
</evidence>
<gene>
    <name evidence="1" type="ORF">DT99_13695</name>
</gene>
<organism evidence="1">
    <name type="scientific">Burkholderia cenocepacia</name>
    <dbReference type="NCBI Taxonomy" id="95486"/>
    <lineage>
        <taxon>Bacteria</taxon>
        <taxon>Pseudomonadati</taxon>
        <taxon>Pseudomonadota</taxon>
        <taxon>Betaproteobacteria</taxon>
        <taxon>Burkholderiales</taxon>
        <taxon>Burkholderiaceae</taxon>
        <taxon>Burkholderia</taxon>
        <taxon>Burkholderia cepacia complex</taxon>
    </lineage>
</organism>
<dbReference type="EMBL" id="JJOA01000012">
    <property type="protein sequence ID" value="KEA58856.1"/>
    <property type="molecule type" value="Genomic_DNA"/>
</dbReference>
<proteinExistence type="predicted"/>
<name>A0A071MQU7_9BURK</name>
<evidence type="ECO:0008006" key="2">
    <source>
        <dbReference type="Google" id="ProtNLM"/>
    </source>
</evidence>
<sequence>MRPLPAPDRGSQRVIFIEQLAELIGKTPATIRTFVSKDRYRHLIPTPFKMPHSRRLCWYEHEVFSWMEQNRRGQQ</sequence>
<protein>
    <recommendedName>
        <fullName evidence="2">AlpA family phage regulatory protein</fullName>
    </recommendedName>
</protein>
<accession>A0A071MQU7</accession>
<comment type="caution">
    <text evidence="1">The sequence shown here is derived from an EMBL/GenBank/DDBJ whole genome shotgun (WGS) entry which is preliminary data.</text>
</comment>
<dbReference type="AlphaFoldDB" id="A0A071MQU7"/>